<reference evidence="3 4" key="1">
    <citation type="submission" date="2020-08" db="EMBL/GenBank/DDBJ databases">
        <title>Genomic Encyclopedia of Type Strains, Phase IV (KMG-IV): sequencing the most valuable type-strain genomes for metagenomic binning, comparative biology and taxonomic classification.</title>
        <authorList>
            <person name="Goeker M."/>
        </authorList>
    </citation>
    <scope>NUCLEOTIDE SEQUENCE [LARGE SCALE GENOMIC DNA]</scope>
    <source>
        <strain evidence="3 4">DSM 22359</strain>
    </source>
</reference>
<dbReference type="Pfam" id="PF13439">
    <property type="entry name" value="Glyco_transf_4"/>
    <property type="match status" value="1"/>
</dbReference>
<feature type="domain" description="Glycosyl transferase family 1" evidence="1">
    <location>
        <begin position="179"/>
        <end position="343"/>
    </location>
</feature>
<name>A0A840UHN5_9GAMM</name>
<organism evidence="3 4">
    <name type="scientific">Marinobacter oulmenensis</name>
    <dbReference type="NCBI Taxonomy" id="643747"/>
    <lineage>
        <taxon>Bacteria</taxon>
        <taxon>Pseudomonadati</taxon>
        <taxon>Pseudomonadota</taxon>
        <taxon>Gammaproteobacteria</taxon>
        <taxon>Pseudomonadales</taxon>
        <taxon>Marinobacteraceae</taxon>
        <taxon>Marinobacter</taxon>
    </lineage>
</organism>
<proteinExistence type="predicted"/>
<dbReference type="SUPFAM" id="SSF53756">
    <property type="entry name" value="UDP-Glycosyltransferase/glycogen phosphorylase"/>
    <property type="match status" value="1"/>
</dbReference>
<gene>
    <name evidence="3" type="ORF">HNR38_002736</name>
</gene>
<dbReference type="GO" id="GO:0016757">
    <property type="term" value="F:glycosyltransferase activity"/>
    <property type="evidence" value="ECO:0007669"/>
    <property type="project" value="InterPro"/>
</dbReference>
<dbReference type="CDD" id="cd03801">
    <property type="entry name" value="GT4_PimA-like"/>
    <property type="match status" value="1"/>
</dbReference>
<dbReference type="EMBL" id="JACHFE010000007">
    <property type="protein sequence ID" value="MBB5322241.1"/>
    <property type="molecule type" value="Genomic_DNA"/>
</dbReference>
<comment type="caution">
    <text evidence="3">The sequence shown here is derived from an EMBL/GenBank/DDBJ whole genome shotgun (WGS) entry which is preliminary data.</text>
</comment>
<dbReference type="InterPro" id="IPR001296">
    <property type="entry name" value="Glyco_trans_1"/>
</dbReference>
<evidence type="ECO:0000313" key="4">
    <source>
        <dbReference type="Proteomes" id="UP000591735"/>
    </source>
</evidence>
<dbReference type="PANTHER" id="PTHR45947">
    <property type="entry name" value="SULFOQUINOVOSYL TRANSFERASE SQD2"/>
    <property type="match status" value="1"/>
</dbReference>
<dbReference type="Proteomes" id="UP000591735">
    <property type="component" value="Unassembled WGS sequence"/>
</dbReference>
<protein>
    <submittedName>
        <fullName evidence="3">Glycosyltransferase involved in cell wall biosynthesis</fullName>
    </submittedName>
</protein>
<dbReference type="PANTHER" id="PTHR45947:SF3">
    <property type="entry name" value="SULFOQUINOVOSYL TRANSFERASE SQD2"/>
    <property type="match status" value="1"/>
</dbReference>
<evidence type="ECO:0000313" key="3">
    <source>
        <dbReference type="EMBL" id="MBB5322241.1"/>
    </source>
</evidence>
<dbReference type="RefSeq" id="WP_183705204.1">
    <property type="nucleotide sequence ID" value="NZ_JACHFE010000007.1"/>
</dbReference>
<sequence length="366" mass="40556">MKIAMITNEYPPSIGGVQTHVHELSKALVALGHEVHVVTRWKDKTTLQTEMQDGIHIHRIALSKSHWIYDWQLSRYLNRLDQKIQLDVLHVHGMRPLKACSRLETPLIFTNHTSSFLKRAKQDKIHLDKMAAQLEPANLVLAPSEELAEATRKCGYKGPVEFIANGVDTDKFSPGPSNLRDKLKIPRDAFVVVLARRLYEKNGVLFLAEAFGKLKNPNLYLLVAGAGTEQDAFERIILDSGAKERVYMLGGVANGDMPEVYRASDVSVLPSLMEATSIAGLEAMACGLPLIGTNVGGIPAILRHHDNGLLVEPRSPEQLAEAITSLTDNPATCTQMGRRSRERTIEEFSWKAIGTQTIAHYESILA</sequence>
<evidence type="ECO:0000259" key="2">
    <source>
        <dbReference type="Pfam" id="PF13439"/>
    </source>
</evidence>
<dbReference type="Gene3D" id="3.40.50.2000">
    <property type="entry name" value="Glycogen Phosphorylase B"/>
    <property type="match status" value="2"/>
</dbReference>
<dbReference type="Pfam" id="PF00534">
    <property type="entry name" value="Glycos_transf_1"/>
    <property type="match status" value="1"/>
</dbReference>
<accession>A0A840UHN5</accession>
<dbReference type="InterPro" id="IPR050194">
    <property type="entry name" value="Glycosyltransferase_grp1"/>
</dbReference>
<evidence type="ECO:0000259" key="1">
    <source>
        <dbReference type="Pfam" id="PF00534"/>
    </source>
</evidence>
<feature type="domain" description="Glycosyltransferase subfamily 4-like N-terminal" evidence="2">
    <location>
        <begin position="14"/>
        <end position="171"/>
    </location>
</feature>
<keyword evidence="3" id="KW-0808">Transferase</keyword>
<dbReference type="InterPro" id="IPR028098">
    <property type="entry name" value="Glyco_trans_4-like_N"/>
</dbReference>
<keyword evidence="4" id="KW-1185">Reference proteome</keyword>
<dbReference type="AlphaFoldDB" id="A0A840UHN5"/>